<name>M0DDN9_9EURY</name>
<feature type="domain" description="Schlafen AlbA-2" evidence="1">
    <location>
        <begin position="24"/>
        <end position="153"/>
    </location>
</feature>
<dbReference type="Proteomes" id="UP000011523">
    <property type="component" value="Unassembled WGS sequence"/>
</dbReference>
<evidence type="ECO:0000313" key="3">
    <source>
        <dbReference type="Proteomes" id="UP000011523"/>
    </source>
</evidence>
<comment type="caution">
    <text evidence="2">The sequence shown here is derived from an EMBL/GenBank/DDBJ whole genome shotgun (WGS) entry which is preliminary data.</text>
</comment>
<dbReference type="InterPro" id="IPR007421">
    <property type="entry name" value="Schlafen_AlbA_2_dom"/>
</dbReference>
<gene>
    <name evidence="2" type="ORF">C472_14256</name>
</gene>
<keyword evidence="3" id="KW-1185">Reference proteome</keyword>
<dbReference type="EMBL" id="AOJD01000076">
    <property type="protein sequence ID" value="ELZ33570.1"/>
    <property type="molecule type" value="Genomic_DNA"/>
</dbReference>
<evidence type="ECO:0000313" key="2">
    <source>
        <dbReference type="EMBL" id="ELZ33570.1"/>
    </source>
</evidence>
<dbReference type="RefSeq" id="WP_006630492.1">
    <property type="nucleotide sequence ID" value="NZ_AOJD01000076.1"/>
</dbReference>
<accession>M0DDN9</accession>
<organism evidence="2 3">
    <name type="scientific">Halorubrum tebenquichense DSM 14210</name>
    <dbReference type="NCBI Taxonomy" id="1227485"/>
    <lineage>
        <taxon>Archaea</taxon>
        <taxon>Methanobacteriati</taxon>
        <taxon>Methanobacteriota</taxon>
        <taxon>Stenosarchaea group</taxon>
        <taxon>Halobacteria</taxon>
        <taxon>Halobacteriales</taxon>
        <taxon>Haloferacaceae</taxon>
        <taxon>Halorubrum</taxon>
    </lineage>
</organism>
<protein>
    <submittedName>
        <fullName evidence="2">Putative transcriptional regulator</fullName>
    </submittedName>
</protein>
<dbReference type="OrthoDB" id="191533at2157"/>
<dbReference type="Pfam" id="PF04326">
    <property type="entry name" value="SLFN_AlbA_2"/>
    <property type="match status" value="1"/>
</dbReference>
<proteinExistence type="predicted"/>
<dbReference type="Gene3D" id="3.30.950.30">
    <property type="entry name" value="Schlafen, AAA domain"/>
    <property type="match status" value="1"/>
</dbReference>
<sequence>MLEKPLDEITEDDIQELVDDSVEESKELEYKQYLDPANKDKHKTSLLAEVTSFANSRGGDLIVGIGENNGVPQKLGGHPLNKSADKTVETWGNILRRQTEPKLPTNIHDIRAISLSNGNHAIIVRVNRSWQAPHRVRTNDRFYGRHASGKFPMTVGEIRDQMVAGESRKQDLEEFRADRISEMISGDSPVPVTDGPKLFLHPVPYDAFSPGDNIDLSAGSCLSKSSPVMFAPRGIGGGWGDRFMVDSVTQYTGERQNQHSFYVRTFKNGAIEAYTSVPFDSYNTESEGLPSFPVHADGEIQYLLAEFVENSFERALPNYIEFINEQGMQPPLYLLLTVLNAEEYTFISEDQGVPMDPISFDVEILQIPSEVIESFDDDPEPVISSIMNSLWNAAGRRDATDI</sequence>
<dbReference type="AlphaFoldDB" id="M0DDN9"/>
<evidence type="ECO:0000259" key="1">
    <source>
        <dbReference type="Pfam" id="PF04326"/>
    </source>
</evidence>
<reference evidence="2 3" key="1">
    <citation type="journal article" date="2014" name="PLoS Genet.">
        <title>Phylogenetically driven sequencing of extremely halophilic archaea reveals strategies for static and dynamic osmo-response.</title>
        <authorList>
            <person name="Becker E.A."/>
            <person name="Seitzer P.M."/>
            <person name="Tritt A."/>
            <person name="Larsen D."/>
            <person name="Krusor M."/>
            <person name="Yao A.I."/>
            <person name="Wu D."/>
            <person name="Madern D."/>
            <person name="Eisen J.A."/>
            <person name="Darling A.E."/>
            <person name="Facciotti M.T."/>
        </authorList>
    </citation>
    <scope>NUCLEOTIDE SEQUENCE [LARGE SCALE GENOMIC DNA]</scope>
    <source>
        <strain evidence="2 3">DSM 14210</strain>
    </source>
</reference>
<dbReference type="InterPro" id="IPR038461">
    <property type="entry name" value="Schlafen_AlbA_2_dom_sf"/>
</dbReference>